<dbReference type="InterPro" id="IPR009597">
    <property type="entry name" value="DUF1206"/>
</dbReference>
<feature type="domain" description="DUF1206" evidence="2">
    <location>
        <begin position="196"/>
        <end position="263"/>
    </location>
</feature>
<feature type="domain" description="DUF1206" evidence="2">
    <location>
        <begin position="19"/>
        <end position="84"/>
    </location>
</feature>
<keyword evidence="1" id="KW-0812">Transmembrane</keyword>
<feature type="domain" description="DUF1206" evidence="2">
    <location>
        <begin position="101"/>
        <end position="170"/>
    </location>
</feature>
<dbReference type="AlphaFoldDB" id="A0A841CBT9"/>
<evidence type="ECO:0000313" key="3">
    <source>
        <dbReference type="EMBL" id="MBB5954450.1"/>
    </source>
</evidence>
<keyword evidence="1" id="KW-0472">Membrane</keyword>
<feature type="transmembrane region" description="Helical" evidence="1">
    <location>
        <begin position="141"/>
        <end position="165"/>
    </location>
</feature>
<accession>A0A841CBT9</accession>
<dbReference type="RefSeq" id="WP_312864761.1">
    <property type="nucleotide sequence ID" value="NZ_JACHJN010000002.1"/>
</dbReference>
<feature type="transmembrane region" description="Helical" evidence="1">
    <location>
        <begin position="101"/>
        <end position="121"/>
    </location>
</feature>
<evidence type="ECO:0000313" key="4">
    <source>
        <dbReference type="Proteomes" id="UP000547510"/>
    </source>
</evidence>
<feature type="transmembrane region" description="Helical" evidence="1">
    <location>
        <begin position="196"/>
        <end position="219"/>
    </location>
</feature>
<feature type="transmembrane region" description="Helical" evidence="1">
    <location>
        <begin position="59"/>
        <end position="81"/>
    </location>
</feature>
<dbReference type="Proteomes" id="UP000547510">
    <property type="component" value="Unassembled WGS sequence"/>
</dbReference>
<organism evidence="3 4">
    <name type="scientific">Saccharothrix tamanrassetensis</name>
    <dbReference type="NCBI Taxonomy" id="1051531"/>
    <lineage>
        <taxon>Bacteria</taxon>
        <taxon>Bacillati</taxon>
        <taxon>Actinomycetota</taxon>
        <taxon>Actinomycetes</taxon>
        <taxon>Pseudonocardiales</taxon>
        <taxon>Pseudonocardiaceae</taxon>
        <taxon>Saccharothrix</taxon>
    </lineage>
</organism>
<gene>
    <name evidence="3" type="ORF">FHS29_001020</name>
</gene>
<keyword evidence="4" id="KW-1185">Reference proteome</keyword>
<evidence type="ECO:0000256" key="1">
    <source>
        <dbReference type="SAM" id="Phobius"/>
    </source>
</evidence>
<sequence length="267" mass="28068">MSVHSVRRHPAVQFLGRGGMVCYGLVHVLLAVLTAQVVFGDSGERTDQKGAVATLTQTGFGPVLLWILAIGLFAFAVWQIAMAASGYNWVSPERKRVFRRLGSAGRAITGTAIGIAAVNYATGSSQSSSTEQSQTWTARVLALPFGQVLVGAVALFVIGLGVAVARKGFKKAFEDDLNMSELPAASRKWVERLGRIGWIGKGISYALIGILVGFAAITANPAESGGLDKALHTLAAQPYGVFLLAVIALGFLGFGGYCFAAARAHKD</sequence>
<evidence type="ECO:0000259" key="2">
    <source>
        <dbReference type="Pfam" id="PF06724"/>
    </source>
</evidence>
<dbReference type="EMBL" id="JACHJN010000002">
    <property type="protein sequence ID" value="MBB5954450.1"/>
    <property type="molecule type" value="Genomic_DNA"/>
</dbReference>
<protein>
    <submittedName>
        <fullName evidence="3">Putative copper export protein</fullName>
    </submittedName>
</protein>
<comment type="caution">
    <text evidence="3">The sequence shown here is derived from an EMBL/GenBank/DDBJ whole genome shotgun (WGS) entry which is preliminary data.</text>
</comment>
<dbReference type="Pfam" id="PF06724">
    <property type="entry name" value="DUF1206"/>
    <property type="match status" value="3"/>
</dbReference>
<reference evidence="3 4" key="1">
    <citation type="submission" date="2020-08" db="EMBL/GenBank/DDBJ databases">
        <title>Genomic Encyclopedia of Type Strains, Phase III (KMG-III): the genomes of soil and plant-associated and newly described type strains.</title>
        <authorList>
            <person name="Whitman W."/>
        </authorList>
    </citation>
    <scope>NUCLEOTIDE SEQUENCE [LARGE SCALE GENOMIC DNA]</scope>
    <source>
        <strain evidence="3 4">CECT 8640</strain>
    </source>
</reference>
<name>A0A841CBT9_9PSEU</name>
<feature type="transmembrane region" description="Helical" evidence="1">
    <location>
        <begin position="239"/>
        <end position="262"/>
    </location>
</feature>
<proteinExistence type="predicted"/>
<feature type="transmembrane region" description="Helical" evidence="1">
    <location>
        <begin position="20"/>
        <end position="39"/>
    </location>
</feature>
<keyword evidence="1" id="KW-1133">Transmembrane helix</keyword>